<dbReference type="SUPFAM" id="SSF50630">
    <property type="entry name" value="Acid proteases"/>
    <property type="match status" value="1"/>
</dbReference>
<keyword evidence="3" id="KW-0732">Signal</keyword>
<dbReference type="Pfam" id="PF00026">
    <property type="entry name" value="Asp"/>
    <property type="match status" value="1"/>
</dbReference>
<dbReference type="GeneID" id="87947826"/>
<dbReference type="AlphaFoldDB" id="A0AAX4ITD3"/>
<accession>A0AAX4ITD3</accession>
<organism evidence="5 6">
    <name type="scientific">Colletotrichum destructivum</name>
    <dbReference type="NCBI Taxonomy" id="34406"/>
    <lineage>
        <taxon>Eukaryota</taxon>
        <taxon>Fungi</taxon>
        <taxon>Dikarya</taxon>
        <taxon>Ascomycota</taxon>
        <taxon>Pezizomycotina</taxon>
        <taxon>Sordariomycetes</taxon>
        <taxon>Hypocreomycetidae</taxon>
        <taxon>Glomerellales</taxon>
        <taxon>Glomerellaceae</taxon>
        <taxon>Colletotrichum</taxon>
        <taxon>Colletotrichum destructivum species complex</taxon>
    </lineage>
</organism>
<feature type="domain" description="Peptidase A1" evidence="4">
    <location>
        <begin position="88"/>
        <end position="425"/>
    </location>
</feature>
<feature type="signal peptide" evidence="3">
    <location>
        <begin position="1"/>
        <end position="27"/>
    </location>
</feature>
<sequence length="601" mass="64681">MATYCQRFFFLTVTLCLFNSFSSFVRAQSPAPFEATWSSSTFGPDGPWQAVEVIVGEDSKVALFPGHTFQSLIIATDYCKLNSSDGCYASKAGTYNPAQALQDGTGSASGILYRPPLYEWMAGMDVRGQLPTSWVDSMVLKSASTAGPIHRVENVSLTLVQNQMIAYPGGTWYPAFAGCLGVGAANTINQSFTTPSYLINASLVPGTLWTKNKITSNSFSMHIGSVASRMAGSLWFGGFDKNRLVGDVLVADEDFVRSPVTLKDISIDVIQGASPFNFTTQDGLLAMGNSSIGNGLRVAVDGCAPYLTLPKSTCDNIASHLPVNYDADLGLYLWDTESPKYSQIVTSASTLSFTFLSESNTKTTTIRVPFFHLNLTLSEPLVGSPTPYFPCFTGGPGTYNLGRAFLQDAFIGANWGQSKWWLGQAPGPNIQLFPSVVDIAEEDSVISGGNNDWEESWKGVWKALTVDQANGTTPVEPPVQTTTGSPSGVSSDETQATPGLSTAAKAGIGAGAAALVLVAIGTAILYWRRRRRSQQREGSVRHSVPPQYQDISGRFHSQVLSEPYKAPVEIYGSFPVQIQEVPAGNERARTNETFNARVELP</sequence>
<dbReference type="PROSITE" id="PS51767">
    <property type="entry name" value="PEPTIDASE_A1"/>
    <property type="match status" value="1"/>
</dbReference>
<feature type="compositionally biased region" description="Polar residues" evidence="1">
    <location>
        <begin position="484"/>
        <end position="497"/>
    </location>
</feature>
<feature type="region of interest" description="Disordered" evidence="1">
    <location>
        <begin position="470"/>
        <end position="497"/>
    </location>
</feature>
<dbReference type="Gene3D" id="2.40.70.10">
    <property type="entry name" value="Acid Proteases"/>
    <property type="match status" value="1"/>
</dbReference>
<reference evidence="6" key="1">
    <citation type="journal article" date="2023" name="bioRxiv">
        <title>Complete genome of the Medicago anthracnose fungus, Colletotrichum destructivum, reveals a mini-chromosome-like region within a core chromosome.</title>
        <authorList>
            <person name="Lapalu N."/>
            <person name="Simon A."/>
            <person name="Lu A."/>
            <person name="Plaumann P.-L."/>
            <person name="Amselem J."/>
            <person name="Pigne S."/>
            <person name="Auger A."/>
            <person name="Koch C."/>
            <person name="Dallery J.-F."/>
            <person name="O'Connell R.J."/>
        </authorList>
    </citation>
    <scope>NUCLEOTIDE SEQUENCE [LARGE SCALE GENOMIC DNA]</scope>
    <source>
        <strain evidence="6">CBS 520.97</strain>
    </source>
</reference>
<keyword evidence="6" id="KW-1185">Reference proteome</keyword>
<proteinExistence type="predicted"/>
<dbReference type="EMBL" id="CP137311">
    <property type="protein sequence ID" value="WQF86312.1"/>
    <property type="molecule type" value="Genomic_DNA"/>
</dbReference>
<dbReference type="InterPro" id="IPR021109">
    <property type="entry name" value="Peptidase_aspartic_dom_sf"/>
</dbReference>
<keyword evidence="2" id="KW-0472">Membrane</keyword>
<evidence type="ECO:0000313" key="5">
    <source>
        <dbReference type="EMBL" id="WQF86312.1"/>
    </source>
</evidence>
<name>A0AAX4ITD3_9PEZI</name>
<dbReference type="RefSeq" id="XP_062783533.1">
    <property type="nucleotide sequence ID" value="XM_062927482.1"/>
</dbReference>
<dbReference type="Proteomes" id="UP001322277">
    <property type="component" value="Chromosome 7"/>
</dbReference>
<keyword evidence="2" id="KW-0812">Transmembrane</keyword>
<gene>
    <name evidence="5" type="ORF">CDEST_11326</name>
</gene>
<evidence type="ECO:0000313" key="6">
    <source>
        <dbReference type="Proteomes" id="UP001322277"/>
    </source>
</evidence>
<evidence type="ECO:0000256" key="1">
    <source>
        <dbReference type="SAM" id="MobiDB-lite"/>
    </source>
</evidence>
<feature type="compositionally biased region" description="Low complexity" evidence="1">
    <location>
        <begin position="472"/>
        <end position="483"/>
    </location>
</feature>
<evidence type="ECO:0000256" key="3">
    <source>
        <dbReference type="SAM" id="SignalP"/>
    </source>
</evidence>
<protein>
    <submittedName>
        <fullName evidence="5">Aspartic peptidase domain superfamily, Peptidase family A1 domain-containing protein</fullName>
    </submittedName>
</protein>
<keyword evidence="2" id="KW-1133">Transmembrane helix</keyword>
<feature type="transmembrane region" description="Helical" evidence="2">
    <location>
        <begin position="506"/>
        <end position="527"/>
    </location>
</feature>
<dbReference type="InterPro" id="IPR033121">
    <property type="entry name" value="PEPTIDASE_A1"/>
</dbReference>
<dbReference type="KEGG" id="cdet:87947826"/>
<evidence type="ECO:0000259" key="4">
    <source>
        <dbReference type="PROSITE" id="PS51767"/>
    </source>
</evidence>
<feature type="chain" id="PRO_5043847776" evidence="3">
    <location>
        <begin position="28"/>
        <end position="601"/>
    </location>
</feature>
<evidence type="ECO:0000256" key="2">
    <source>
        <dbReference type="SAM" id="Phobius"/>
    </source>
</evidence>